<keyword evidence="11 12" id="KW-0472">Membrane</keyword>
<evidence type="ECO:0000256" key="13">
    <source>
        <dbReference type="SAM" id="MobiDB-lite"/>
    </source>
</evidence>
<dbReference type="Pfam" id="PF04995">
    <property type="entry name" value="CcmD"/>
    <property type="match status" value="1"/>
</dbReference>
<evidence type="ECO:0000256" key="8">
    <source>
        <dbReference type="ARBA" id="ARBA00022692"/>
    </source>
</evidence>
<organism evidence="14 15">
    <name type="scientific">Marinobacter adhaerens</name>
    <dbReference type="NCBI Taxonomy" id="1033846"/>
    <lineage>
        <taxon>Bacteria</taxon>
        <taxon>Pseudomonadati</taxon>
        <taxon>Pseudomonadota</taxon>
        <taxon>Gammaproteobacteria</taxon>
        <taxon>Pseudomonadales</taxon>
        <taxon>Marinobacteraceae</taxon>
        <taxon>Marinobacter</taxon>
    </lineage>
</organism>
<name>A0A851HWM9_9GAMM</name>
<feature type="compositionally biased region" description="Polar residues" evidence="13">
    <location>
        <begin position="62"/>
        <end position="78"/>
    </location>
</feature>
<feature type="region of interest" description="Disordered" evidence="13">
    <location>
        <begin position="59"/>
        <end position="78"/>
    </location>
</feature>
<keyword evidence="5 12" id="KW-0813">Transport</keyword>
<evidence type="ECO:0000256" key="1">
    <source>
        <dbReference type="ARBA" id="ARBA00002442"/>
    </source>
</evidence>
<dbReference type="NCBIfam" id="TIGR03141">
    <property type="entry name" value="cytochro_ccmD"/>
    <property type="match status" value="1"/>
</dbReference>
<dbReference type="EMBL" id="JABEVQ010000004">
    <property type="protein sequence ID" value="NWN91672.1"/>
    <property type="molecule type" value="Genomic_DNA"/>
</dbReference>
<evidence type="ECO:0000256" key="10">
    <source>
        <dbReference type="ARBA" id="ARBA00022989"/>
    </source>
</evidence>
<protein>
    <recommendedName>
        <fullName evidence="4 12">Heme exporter protein D</fullName>
    </recommendedName>
</protein>
<comment type="subcellular location">
    <subcellularLocation>
        <location evidence="2 12">Cell inner membrane</location>
        <topology evidence="2 12">Single-pass membrane protein</topology>
    </subcellularLocation>
</comment>
<keyword evidence="6 12" id="KW-1003">Cell membrane</keyword>
<dbReference type="GO" id="GO:0005886">
    <property type="term" value="C:plasma membrane"/>
    <property type="evidence" value="ECO:0007669"/>
    <property type="project" value="UniProtKB-SubCell"/>
</dbReference>
<evidence type="ECO:0000256" key="12">
    <source>
        <dbReference type="RuleBase" id="RU363101"/>
    </source>
</evidence>
<evidence type="ECO:0000256" key="3">
    <source>
        <dbReference type="ARBA" id="ARBA00008741"/>
    </source>
</evidence>
<evidence type="ECO:0000256" key="4">
    <source>
        <dbReference type="ARBA" id="ARBA00016461"/>
    </source>
</evidence>
<dbReference type="InterPro" id="IPR052075">
    <property type="entry name" value="Heme_exporter_D"/>
</dbReference>
<dbReference type="PANTHER" id="PTHR37531:SF1">
    <property type="entry name" value="HEME EXPORTER PROTEIN D"/>
    <property type="match status" value="1"/>
</dbReference>
<evidence type="ECO:0000313" key="15">
    <source>
        <dbReference type="Proteomes" id="UP000536442"/>
    </source>
</evidence>
<keyword evidence="7 12" id="KW-0997">Cell inner membrane</keyword>
<dbReference type="GO" id="GO:1903607">
    <property type="term" value="P:cytochrome c biosynthetic process"/>
    <property type="evidence" value="ECO:0007669"/>
    <property type="project" value="TreeGrafter"/>
</dbReference>
<keyword evidence="9 12" id="KW-0201">Cytochrome c-type biogenesis</keyword>
<proteinExistence type="inferred from homology"/>
<comment type="similarity">
    <text evidence="3 12">Belongs to the CcmD/CycX/HelD family.</text>
</comment>
<dbReference type="Proteomes" id="UP000536442">
    <property type="component" value="Unassembled WGS sequence"/>
</dbReference>
<reference evidence="14 15" key="1">
    <citation type="submission" date="2020-03" db="EMBL/GenBank/DDBJ databases">
        <title>Metagenomic, metatranscriptomic, and metabolomic analyses revealed the key microbes and metabolic features during the fermentation of ganjang, Korean traditional soy sauce.</title>
        <authorList>
            <person name="Chun B.H."/>
            <person name="Jeon C.O."/>
        </authorList>
    </citation>
    <scope>NUCLEOTIDE SEQUENCE [LARGE SCALE GENOMIC DNA]</scope>
    <source>
        <strain evidence="14 15">KG14</strain>
    </source>
</reference>
<evidence type="ECO:0000256" key="6">
    <source>
        <dbReference type="ARBA" id="ARBA00022475"/>
    </source>
</evidence>
<evidence type="ECO:0000256" key="2">
    <source>
        <dbReference type="ARBA" id="ARBA00004377"/>
    </source>
</evidence>
<keyword evidence="15" id="KW-1185">Reference proteome</keyword>
<dbReference type="InterPro" id="IPR007078">
    <property type="entry name" value="Haem_export_protD_CcmD"/>
</dbReference>
<evidence type="ECO:0000256" key="5">
    <source>
        <dbReference type="ARBA" id="ARBA00022448"/>
    </source>
</evidence>
<keyword evidence="8 12" id="KW-0812">Transmembrane</keyword>
<dbReference type="GO" id="GO:0015886">
    <property type="term" value="P:heme transport"/>
    <property type="evidence" value="ECO:0007669"/>
    <property type="project" value="InterPro"/>
</dbReference>
<gene>
    <name evidence="14" type="primary">ccmD</name>
    <name evidence="14" type="ORF">HLV39_09235</name>
</gene>
<evidence type="ECO:0000256" key="7">
    <source>
        <dbReference type="ARBA" id="ARBA00022519"/>
    </source>
</evidence>
<keyword evidence="10 12" id="KW-1133">Transmembrane helix</keyword>
<evidence type="ECO:0000256" key="11">
    <source>
        <dbReference type="ARBA" id="ARBA00023136"/>
    </source>
</evidence>
<dbReference type="GO" id="GO:0017004">
    <property type="term" value="P:cytochrome complex assembly"/>
    <property type="evidence" value="ECO:0007669"/>
    <property type="project" value="UniProtKB-KW"/>
</dbReference>
<sequence length="78" mass="8472">MAFDSFSAFIAMDGHGPYVWACYGVFFVAMVALMAGSVRSRNAIIASCRRGYETQADKSRVASPTPSATFTRVNIPQD</sequence>
<comment type="caution">
    <text evidence="14">The sequence shown here is derived from an EMBL/GenBank/DDBJ whole genome shotgun (WGS) entry which is preliminary data.</text>
</comment>
<evidence type="ECO:0000313" key="14">
    <source>
        <dbReference type="EMBL" id="NWN91672.1"/>
    </source>
</evidence>
<dbReference type="PANTHER" id="PTHR37531">
    <property type="entry name" value="HEME EXPORTER PROTEIN D"/>
    <property type="match status" value="1"/>
</dbReference>
<comment type="function">
    <text evidence="1 12">Required for the export of heme to the periplasm for the biogenesis of c-type cytochromes.</text>
</comment>
<evidence type="ECO:0000256" key="9">
    <source>
        <dbReference type="ARBA" id="ARBA00022748"/>
    </source>
</evidence>
<accession>A0A851HWM9</accession>
<feature type="transmembrane region" description="Helical" evidence="12">
    <location>
        <begin position="18"/>
        <end position="36"/>
    </location>
</feature>
<dbReference type="AlphaFoldDB" id="A0A851HWM9"/>